<name>X1HMR1_9ZZZZ</name>
<feature type="transmembrane region" description="Helical" evidence="1">
    <location>
        <begin position="30"/>
        <end position="48"/>
    </location>
</feature>
<keyword evidence="1" id="KW-1133">Transmembrane helix</keyword>
<gene>
    <name evidence="2" type="ORF">S03H2_17428</name>
</gene>
<evidence type="ECO:0000313" key="2">
    <source>
        <dbReference type="EMBL" id="GAH46573.1"/>
    </source>
</evidence>
<evidence type="ECO:0000256" key="1">
    <source>
        <dbReference type="SAM" id="Phobius"/>
    </source>
</evidence>
<feature type="transmembrane region" description="Helical" evidence="1">
    <location>
        <begin position="147"/>
        <end position="164"/>
    </location>
</feature>
<dbReference type="EMBL" id="BARU01008990">
    <property type="protein sequence ID" value="GAH46573.1"/>
    <property type="molecule type" value="Genomic_DNA"/>
</dbReference>
<feature type="transmembrane region" description="Helical" evidence="1">
    <location>
        <begin position="84"/>
        <end position="102"/>
    </location>
</feature>
<comment type="caution">
    <text evidence="2">The sequence shown here is derived from an EMBL/GenBank/DDBJ whole genome shotgun (WGS) entry which is preliminary data.</text>
</comment>
<accession>X1HMR1</accession>
<reference evidence="2" key="1">
    <citation type="journal article" date="2014" name="Front. Microbiol.">
        <title>High frequency of phylogenetically diverse reductive dehalogenase-homologous genes in deep subseafloor sedimentary metagenomes.</title>
        <authorList>
            <person name="Kawai M."/>
            <person name="Futagami T."/>
            <person name="Toyoda A."/>
            <person name="Takaki Y."/>
            <person name="Nishi S."/>
            <person name="Hori S."/>
            <person name="Arai W."/>
            <person name="Tsubouchi T."/>
            <person name="Morono Y."/>
            <person name="Uchiyama I."/>
            <person name="Ito T."/>
            <person name="Fujiyama A."/>
            <person name="Inagaki F."/>
            <person name="Takami H."/>
        </authorList>
    </citation>
    <scope>NUCLEOTIDE SEQUENCE</scope>
    <source>
        <strain evidence="2">Expedition CK06-06</strain>
    </source>
</reference>
<protein>
    <submittedName>
        <fullName evidence="2">Uncharacterized protein</fullName>
    </submittedName>
</protein>
<keyword evidence="1" id="KW-0812">Transmembrane</keyword>
<sequence length="168" mass="19481">MFSFVTLILAWFILFFVGRSQNLHFIIKTILVWLMLMYIGINIIGYIMRSVVPALSPLSPPDDLREDAKKLFNREIQFNRRADIALSLIFLILTAAYLIAIYHYWNIVLVSSAVLVMIGRLPDLLWEIRTGQRVTKTNMPKGVFSKIGVVIDFLTLPLTWYALYKWVP</sequence>
<keyword evidence="1" id="KW-0472">Membrane</keyword>
<organism evidence="2">
    <name type="scientific">marine sediment metagenome</name>
    <dbReference type="NCBI Taxonomy" id="412755"/>
    <lineage>
        <taxon>unclassified sequences</taxon>
        <taxon>metagenomes</taxon>
        <taxon>ecological metagenomes</taxon>
    </lineage>
</organism>
<proteinExistence type="predicted"/>
<dbReference type="AlphaFoldDB" id="X1HMR1"/>